<dbReference type="InterPro" id="IPR023346">
    <property type="entry name" value="Lysozyme-like_dom_sf"/>
</dbReference>
<dbReference type="EMBL" id="FPBX01000025">
    <property type="protein sequence ID" value="SFU83533.1"/>
    <property type="molecule type" value="Genomic_DNA"/>
</dbReference>
<dbReference type="CDD" id="cd16894">
    <property type="entry name" value="MltD-like"/>
    <property type="match status" value="1"/>
</dbReference>
<dbReference type="InterPro" id="IPR008258">
    <property type="entry name" value="Transglycosylase_SLT_dom_1"/>
</dbReference>
<dbReference type="Pfam" id="PF01464">
    <property type="entry name" value="SLT"/>
    <property type="match status" value="1"/>
</dbReference>
<sequence>MPANTLPPLPVTGWAIARTPFCLPPWQRLPMLPAWRWLRRAAWWAWALLLSACQSLPGGMAPGMVHAPALQASTPAPGMVQAGEPVRDDAPPSPLGTDVRDGSPRWEGGLWLRLRQGMAVEPLRGDALLRMRQMEQWYQERPAYLQRVFERARPYLFDIVSEAEAAGLPLEVALLPAVESAFLPQAVSTARADGLWQFMAHTAQRFQLRQNMFLDERRSPRAAAQAAMRYLALLRERYGGDMQLALAAYNCGEGCIDAHRRKAQAQGLAGRLEDLRLNPETAYYVPRLMALGALVARAVDGQNLALASLPVLPDAPAVHTLVLHRDIDKALAARMAGLSEAELEALNPQHKKPLLIAAAGQGLVLPLDRVGRFEQALAAHRAPLASWSAARVGKHASVEHLARVHGSDAASIRAVNAIAPGHVVMAGSTVLVPRPPSGGDVARHLVEQATIRTSPPFRQQRVQVKKGWGWAEVARVLSRNGGAMAPHALHAANPGVRLRAGWVRLQVPVLGEQK</sequence>
<dbReference type="InterPro" id="IPR000189">
    <property type="entry name" value="Transglyc_AS"/>
</dbReference>
<protein>
    <submittedName>
        <fullName evidence="4">Membrane-bound lytic murein transglycosylase D</fullName>
    </submittedName>
</protein>
<dbReference type="AlphaFoldDB" id="A0A1I7JEF0"/>
<dbReference type="STRING" id="343013.SAMN04489707_102530"/>
<dbReference type="RefSeq" id="WP_074930278.1">
    <property type="nucleotide sequence ID" value="NZ_CYIG01000033.1"/>
</dbReference>
<evidence type="ECO:0000256" key="1">
    <source>
        <dbReference type="ARBA" id="ARBA00007734"/>
    </source>
</evidence>
<proteinExistence type="inferred from homology"/>
<dbReference type="GO" id="GO:0016020">
    <property type="term" value="C:membrane"/>
    <property type="evidence" value="ECO:0007669"/>
    <property type="project" value="InterPro"/>
</dbReference>
<evidence type="ECO:0000256" key="2">
    <source>
        <dbReference type="SAM" id="MobiDB-lite"/>
    </source>
</evidence>
<dbReference type="GO" id="GO:0000270">
    <property type="term" value="P:peptidoglycan metabolic process"/>
    <property type="evidence" value="ECO:0007669"/>
    <property type="project" value="InterPro"/>
</dbReference>
<feature type="domain" description="Transglycosylase SLT" evidence="3">
    <location>
        <begin position="169"/>
        <end position="266"/>
    </location>
</feature>
<gene>
    <name evidence="4" type="ORF">SAMN04489707_102530</name>
</gene>
<name>A0A1I7JEF0_9BURK</name>
<dbReference type="GO" id="GO:0008933">
    <property type="term" value="F:peptidoglycan lytic transglycosylase activity"/>
    <property type="evidence" value="ECO:0007669"/>
    <property type="project" value="InterPro"/>
</dbReference>
<accession>A0A1I7JEF0</accession>
<keyword evidence="5" id="KW-1185">Reference proteome</keyword>
<evidence type="ECO:0000313" key="5">
    <source>
        <dbReference type="Proteomes" id="UP000183656"/>
    </source>
</evidence>
<evidence type="ECO:0000259" key="3">
    <source>
        <dbReference type="Pfam" id="PF01464"/>
    </source>
</evidence>
<organism evidence="4 5">
    <name type="scientific">Paenacidovorax caeni</name>
    <dbReference type="NCBI Taxonomy" id="343013"/>
    <lineage>
        <taxon>Bacteria</taxon>
        <taxon>Pseudomonadati</taxon>
        <taxon>Pseudomonadota</taxon>
        <taxon>Betaproteobacteria</taxon>
        <taxon>Burkholderiales</taxon>
        <taxon>Comamonadaceae</taxon>
        <taxon>Paenacidovorax</taxon>
    </lineage>
</organism>
<comment type="similarity">
    <text evidence="1">Belongs to the transglycosylase Slt family.</text>
</comment>
<dbReference type="PANTHER" id="PTHR37423">
    <property type="entry name" value="SOLUBLE LYTIC MUREIN TRANSGLYCOSYLASE-RELATED"/>
    <property type="match status" value="1"/>
</dbReference>
<dbReference type="PROSITE" id="PS00922">
    <property type="entry name" value="TRANSGLYCOSYLASE"/>
    <property type="match status" value="1"/>
</dbReference>
<evidence type="ECO:0000313" key="4">
    <source>
        <dbReference type="EMBL" id="SFU83533.1"/>
    </source>
</evidence>
<reference evidence="4 5" key="1">
    <citation type="submission" date="2016-10" db="EMBL/GenBank/DDBJ databases">
        <authorList>
            <person name="de Groot N.N."/>
        </authorList>
    </citation>
    <scope>NUCLEOTIDE SEQUENCE [LARGE SCALE GENOMIC DNA]</scope>
    <source>
        <strain evidence="4 5">R-24608</strain>
    </source>
</reference>
<dbReference type="SUPFAM" id="SSF53955">
    <property type="entry name" value="Lysozyme-like"/>
    <property type="match status" value="1"/>
</dbReference>
<dbReference type="Proteomes" id="UP000183656">
    <property type="component" value="Unassembled WGS sequence"/>
</dbReference>
<dbReference type="Gene3D" id="1.10.530.10">
    <property type="match status" value="1"/>
</dbReference>
<dbReference type="OrthoDB" id="9815002at2"/>
<feature type="region of interest" description="Disordered" evidence="2">
    <location>
        <begin position="75"/>
        <end position="100"/>
    </location>
</feature>
<dbReference type="PANTHER" id="PTHR37423:SF2">
    <property type="entry name" value="MEMBRANE-BOUND LYTIC MUREIN TRANSGLYCOSYLASE C"/>
    <property type="match status" value="1"/>
</dbReference>